<sequence>MQIEELVLFNVQAVVLKMLLVSEPKIAISTLARLHKDFFNDAFSAIYASIHNYYKKHNIMPSLDAMLLESNRNAKLSQALTILANTPVPQVTIEQALEVLESEYTQDLFLSKLDSEILRDITMLDKGELINRVAALALQLEEKVTHSGNIYNADQMSVFLEKENSALHLVQLGLSNEFDVHSGGLGRGETLMIGGYRGTGKSVICSNIQCNRYIERKVAPYFSLEMKAEEVFRRNLAMLAGVSALDIRNQRLKENEVHKLARTRAKMFNGGLELYDSYTKANTVSEMGDFYEFEQKLMESYELHTPMIIIHDAELTTAKLDAQIGRVVSEYGEELVDTVLLDYINQVKLEGASNIDQYNWTDQMVVSKSFKNTCVKYDVAGVSPFQMDKDGRARMSQGILDSCDMAINLNAAKNDRGEGGILFDCVKVRSMSPMKFMPKINWKTLRIDSSTNLTMEDAIAMQAEFVIPIEAAKPKQERKRAPKTENAESASDL</sequence>
<keyword evidence="3" id="KW-0378">Hydrolase</keyword>
<keyword evidence="4" id="KW-1185">Reference proteome</keyword>
<dbReference type="InterPro" id="IPR027417">
    <property type="entry name" value="P-loop_NTPase"/>
</dbReference>
<keyword evidence="3" id="KW-0347">Helicase</keyword>
<dbReference type="Gene3D" id="3.40.50.300">
    <property type="entry name" value="P-loop containing nucleotide triphosphate hydrolases"/>
    <property type="match status" value="1"/>
</dbReference>
<keyword evidence="3" id="KW-0067">ATP-binding</keyword>
<dbReference type="SUPFAM" id="SSF52540">
    <property type="entry name" value="P-loop containing nucleoside triphosphate hydrolases"/>
    <property type="match status" value="1"/>
</dbReference>
<proteinExistence type="predicted"/>
<accession>A0A4Y5P1C6</accession>
<dbReference type="PANTHER" id="PTHR30153:SF2">
    <property type="entry name" value="REPLICATIVE DNA HELICASE"/>
    <property type="match status" value="1"/>
</dbReference>
<evidence type="ECO:0000313" key="4">
    <source>
        <dbReference type="Proteomes" id="UP000308921"/>
    </source>
</evidence>
<dbReference type="EMBL" id="MK770119">
    <property type="protein sequence ID" value="QCW23771.1"/>
    <property type="molecule type" value="Genomic_DNA"/>
</dbReference>
<reference evidence="3 4" key="1">
    <citation type="submission" date="2019-04" db="EMBL/GenBank/DDBJ databases">
        <title>Complete genome sequence of Pantoea bacteriophage vB_PagS_AAS21.</title>
        <authorList>
            <person name="Truncaite L."/>
            <person name="Simoliuniene M."/>
            <person name="Zajanckauskaite A."/>
            <person name="Meskys R."/>
            <person name="Simoliunas E."/>
        </authorList>
    </citation>
    <scope>NUCLEOTIDE SEQUENCE [LARGE SCALE GENOMIC DNA]</scope>
</reference>
<dbReference type="InterPro" id="IPR007694">
    <property type="entry name" value="DNA_helicase_DnaB-like_C"/>
</dbReference>
<dbReference type="GO" id="GO:0006260">
    <property type="term" value="P:DNA replication"/>
    <property type="evidence" value="ECO:0007669"/>
    <property type="project" value="InterPro"/>
</dbReference>
<dbReference type="PANTHER" id="PTHR30153">
    <property type="entry name" value="REPLICATIVE DNA HELICASE DNAB"/>
    <property type="match status" value="1"/>
</dbReference>
<gene>
    <name evidence="3" type="ORF">AAS21_gp033</name>
</gene>
<feature type="region of interest" description="Disordered" evidence="1">
    <location>
        <begin position="471"/>
        <end position="493"/>
    </location>
</feature>
<evidence type="ECO:0000313" key="3">
    <source>
        <dbReference type="EMBL" id="QCW23771.1"/>
    </source>
</evidence>
<dbReference type="Pfam" id="PF03796">
    <property type="entry name" value="DnaB_C"/>
    <property type="match status" value="1"/>
</dbReference>
<dbReference type="GO" id="GO:0005524">
    <property type="term" value="F:ATP binding"/>
    <property type="evidence" value="ECO:0007669"/>
    <property type="project" value="InterPro"/>
</dbReference>
<evidence type="ECO:0000256" key="1">
    <source>
        <dbReference type="SAM" id="MobiDB-lite"/>
    </source>
</evidence>
<dbReference type="Proteomes" id="UP000308921">
    <property type="component" value="Segment"/>
</dbReference>
<evidence type="ECO:0000259" key="2">
    <source>
        <dbReference type="Pfam" id="PF03796"/>
    </source>
</evidence>
<keyword evidence="3" id="KW-0547">Nucleotide-binding</keyword>
<name>A0A4Y5P1C6_9CAUD</name>
<organism evidence="3 4">
    <name type="scientific">Pantoea phage vB_PagS_AAS21</name>
    <dbReference type="NCBI Taxonomy" id="2575261"/>
    <lineage>
        <taxon>Viruses</taxon>
        <taxon>Duplodnaviria</taxon>
        <taxon>Heunggongvirae</taxon>
        <taxon>Uroviricota</taxon>
        <taxon>Caudoviricetes</taxon>
        <taxon>Demerecviridae</taxon>
        <taxon>Keyvirus</taxon>
        <taxon>Keyvirus AAS21</taxon>
    </lineage>
</organism>
<dbReference type="GO" id="GO:0003678">
    <property type="term" value="F:DNA helicase activity"/>
    <property type="evidence" value="ECO:0007669"/>
    <property type="project" value="InterPro"/>
</dbReference>
<protein>
    <submittedName>
        <fullName evidence="3">Replicative DNA helicase</fullName>
    </submittedName>
</protein>
<feature type="domain" description="SF4 helicase" evidence="2">
    <location>
        <begin position="176"/>
        <end position="388"/>
    </location>
</feature>